<feature type="region of interest" description="Disordered" evidence="2">
    <location>
        <begin position="1"/>
        <end position="20"/>
    </location>
</feature>
<protein>
    <submittedName>
        <fullName evidence="4">Fatty acid-binding protein 4, adipocyte</fullName>
    </submittedName>
</protein>
<evidence type="ECO:0000259" key="3">
    <source>
        <dbReference type="Pfam" id="PF00061"/>
    </source>
</evidence>
<dbReference type="Bgee" id="ENSXETG00000027251">
    <property type="expression patterns" value="Expressed in ovary and 15 other cell types or tissues"/>
</dbReference>
<dbReference type="SUPFAM" id="SSF50814">
    <property type="entry name" value="Lipocalins"/>
    <property type="match status" value="1"/>
</dbReference>
<evidence type="ECO:0000313" key="4">
    <source>
        <dbReference type="Ensembl" id="ENSXETP00000112619"/>
    </source>
</evidence>
<feature type="domain" description="Lipocalin/cytosolic fatty-acid binding" evidence="3">
    <location>
        <begin position="43"/>
        <end position="167"/>
    </location>
</feature>
<dbReference type="AlphaFoldDB" id="A0A803JX26"/>
<dbReference type="GO" id="GO:0008289">
    <property type="term" value="F:lipid binding"/>
    <property type="evidence" value="ECO:0007669"/>
    <property type="project" value="InterPro"/>
</dbReference>
<comment type="similarity">
    <text evidence="1">Belongs to the calycin superfamily. Fatty-acid binding protein (FABP) family.</text>
</comment>
<dbReference type="GeneTree" id="ENSGT00940000160340"/>
<dbReference type="InParanoid" id="A0A803JX26"/>
<dbReference type="PANTHER" id="PTHR11955">
    <property type="entry name" value="FATTY ACID BINDING PROTEIN"/>
    <property type="match status" value="1"/>
</dbReference>
<dbReference type="InterPro" id="IPR012674">
    <property type="entry name" value="Calycin"/>
</dbReference>
<dbReference type="InterPro" id="IPR000566">
    <property type="entry name" value="Lipocln_cytosolic_FA-bd_dom"/>
</dbReference>
<dbReference type="InterPro" id="IPR000463">
    <property type="entry name" value="Fatty_acid-bd"/>
</dbReference>
<sequence>MQFRHNLSSRISPRSESSRLGSDPAFGVYWDVPVNTDMEALCGTWVLVEPDSANFEKYMAAADVGLLIRKTACTLKPDVIISVDGDIIKIRSESTFKNHDTIFKLNEEFDEVTADGRKTKTTVTLDDGVLVQHQKWNGKESKINREAKDDQMVTTCIIGDIKAVRIFTKKN</sequence>
<name>A0A803JX26_XENTR</name>
<organism evidence="4">
    <name type="scientific">Xenopus tropicalis</name>
    <name type="common">Western clawed frog</name>
    <name type="synonym">Silurana tropicalis</name>
    <dbReference type="NCBI Taxonomy" id="8364"/>
    <lineage>
        <taxon>Eukaryota</taxon>
        <taxon>Metazoa</taxon>
        <taxon>Chordata</taxon>
        <taxon>Craniata</taxon>
        <taxon>Vertebrata</taxon>
        <taxon>Euteleostomi</taxon>
        <taxon>Amphibia</taxon>
        <taxon>Batrachia</taxon>
        <taxon>Anura</taxon>
        <taxon>Pipoidea</taxon>
        <taxon>Pipidae</taxon>
        <taxon>Xenopodinae</taxon>
        <taxon>Xenopus</taxon>
        <taxon>Silurana</taxon>
    </lineage>
</organism>
<dbReference type="Gene3D" id="2.40.128.20">
    <property type="match status" value="1"/>
</dbReference>
<evidence type="ECO:0000256" key="2">
    <source>
        <dbReference type="SAM" id="MobiDB-lite"/>
    </source>
</evidence>
<dbReference type="Pfam" id="PF00061">
    <property type="entry name" value="Lipocalin"/>
    <property type="match status" value="1"/>
</dbReference>
<feature type="compositionally biased region" description="Low complexity" evidence="2">
    <location>
        <begin position="8"/>
        <end position="19"/>
    </location>
</feature>
<dbReference type="PRINTS" id="PR00178">
    <property type="entry name" value="FATTYACIDBP"/>
</dbReference>
<dbReference type="Xenbase" id="XB-GENE-5933914">
    <property type="gene designation" value="fabp4"/>
</dbReference>
<evidence type="ECO:0000256" key="1">
    <source>
        <dbReference type="ARBA" id="ARBA00008390"/>
    </source>
</evidence>
<reference evidence="4" key="2">
    <citation type="submission" date="2021-03" db="UniProtKB">
        <authorList>
            <consortium name="Ensembl"/>
        </authorList>
    </citation>
    <scope>IDENTIFICATION</scope>
</reference>
<dbReference type="Ensembl" id="ENSXETT00000106109">
    <property type="protein sequence ID" value="ENSXETP00000112619"/>
    <property type="gene ID" value="ENSXETG00000027251"/>
</dbReference>
<reference evidence="4" key="1">
    <citation type="journal article" date="2010" name="Science">
        <title>The genome of the Western clawed frog Xenopus tropicalis.</title>
        <authorList>
            <person name="Hellsten U."/>
            <person name="Harland R.M."/>
            <person name="Gilchrist M.J."/>
            <person name="Hendrix D."/>
            <person name="Jurka J."/>
            <person name="Kapitonov V."/>
            <person name="Ovcharenko I."/>
            <person name="Putnam N.H."/>
            <person name="Shu S."/>
            <person name="Taher L."/>
            <person name="Blitz I.L."/>
            <person name="Blumberg B."/>
            <person name="Dichmann D.S."/>
            <person name="Dubchak I."/>
            <person name="Amaya E."/>
            <person name="Detter J.C."/>
            <person name="Fletcher R."/>
            <person name="Gerhard D.S."/>
            <person name="Goodstein D."/>
            <person name="Graves T."/>
            <person name="Grigoriev I.V."/>
            <person name="Grimwood J."/>
            <person name="Kawashima T."/>
            <person name="Lindquist E."/>
            <person name="Lucas S.M."/>
            <person name="Mead P.E."/>
            <person name="Mitros T."/>
            <person name="Ogino H."/>
            <person name="Ohta Y."/>
            <person name="Poliakov A.V."/>
            <person name="Pollet N."/>
            <person name="Robert J."/>
            <person name="Salamov A."/>
            <person name="Sater A.K."/>
            <person name="Schmutz J."/>
            <person name="Terry A."/>
            <person name="Vize P.D."/>
            <person name="Warren W.C."/>
            <person name="Wells D."/>
            <person name="Wills A."/>
            <person name="Wilson R.K."/>
            <person name="Zimmerman L.B."/>
            <person name="Zorn A.M."/>
            <person name="Grainger R."/>
            <person name="Grammer T."/>
            <person name="Khokha M.K."/>
            <person name="Richardson P.M."/>
            <person name="Rokhsar D.S."/>
        </authorList>
    </citation>
    <scope>NUCLEOTIDE SEQUENCE [LARGE SCALE GENOMIC DNA]</scope>
    <source>
        <strain evidence="4">Nigerian</strain>
    </source>
</reference>
<dbReference type="FunFam" id="2.40.128.20:FF:000001">
    <property type="entry name" value="Fatty acid-binding protein, adipocyte"/>
    <property type="match status" value="1"/>
</dbReference>
<proteinExistence type="inferred from homology"/>
<gene>
    <name evidence="4" type="primary">fabp4</name>
</gene>
<dbReference type="InterPro" id="IPR031259">
    <property type="entry name" value="ILBP"/>
</dbReference>
<accession>A0A803JX26</accession>
<dbReference type="FunCoup" id="A0A803JX26">
    <property type="interactions" value="443"/>
</dbReference>